<dbReference type="Pfam" id="PF01558">
    <property type="entry name" value="POR"/>
    <property type="match status" value="1"/>
</dbReference>
<dbReference type="AlphaFoldDB" id="A0A1M5BXV1"/>
<evidence type="ECO:0000313" key="3">
    <source>
        <dbReference type="EMBL" id="SHF47374.1"/>
    </source>
</evidence>
<dbReference type="Proteomes" id="UP000184245">
    <property type="component" value="Unassembled WGS sequence"/>
</dbReference>
<dbReference type="SUPFAM" id="SSF53323">
    <property type="entry name" value="Pyruvate-ferredoxin oxidoreductase, PFOR, domain III"/>
    <property type="match status" value="1"/>
</dbReference>
<gene>
    <name evidence="3" type="ORF">SAMN02745158_03874</name>
</gene>
<dbReference type="Gene3D" id="3.40.920.10">
    <property type="entry name" value="Pyruvate-ferredoxin oxidoreductase, PFOR, domain III"/>
    <property type="match status" value="1"/>
</dbReference>
<evidence type="ECO:0000313" key="4">
    <source>
        <dbReference type="Proteomes" id="UP000184245"/>
    </source>
</evidence>
<dbReference type="OrthoDB" id="9789125at2"/>
<sequence>MEKCMYFAGVGGQGLQVLGKTIAEVANEKGFYVTYSPKYGAAKRGGLTSCFVTVSDEPIGNPRKKKQDILLVMEPKAYQQFRHDVKTGGVMVVNSTLVPETEDPDEGVKMVHTPLHGVCVELGNTKVISSVALGAVVELLTDVFPDKEVFKEFMLRQLSNKPELLELNKKAFEAGNAAVQKNLA</sequence>
<dbReference type="PANTHER" id="PTHR42730">
    <property type="entry name" value="2-OXOGLUTARATE SYNTHASE SUBUNIT KORC"/>
    <property type="match status" value="1"/>
</dbReference>
<dbReference type="EMBL" id="FQVI01000031">
    <property type="protein sequence ID" value="SHF47374.1"/>
    <property type="molecule type" value="Genomic_DNA"/>
</dbReference>
<feature type="domain" description="Pyruvate/ketoisovalerate oxidoreductase catalytic" evidence="2">
    <location>
        <begin position="11"/>
        <end position="175"/>
    </location>
</feature>
<dbReference type="STRING" id="1122155.SAMN02745158_03874"/>
<evidence type="ECO:0000256" key="1">
    <source>
        <dbReference type="ARBA" id="ARBA00023002"/>
    </source>
</evidence>
<name>A0A1M5BXV1_9CLOT</name>
<keyword evidence="1" id="KW-0560">Oxidoreductase</keyword>
<accession>A0A1M5BXV1</accession>
<organism evidence="3 4">
    <name type="scientific">Lactonifactor longoviformis DSM 17459</name>
    <dbReference type="NCBI Taxonomy" id="1122155"/>
    <lineage>
        <taxon>Bacteria</taxon>
        <taxon>Bacillati</taxon>
        <taxon>Bacillota</taxon>
        <taxon>Clostridia</taxon>
        <taxon>Eubacteriales</taxon>
        <taxon>Clostridiaceae</taxon>
        <taxon>Lactonifactor</taxon>
    </lineage>
</organism>
<dbReference type="InterPro" id="IPR002869">
    <property type="entry name" value="Pyrv_flavodox_OxRed_cen"/>
</dbReference>
<protein>
    <submittedName>
        <fullName evidence="3">2-oxoglutarate ferredoxin oxidoreductase subunit gamma</fullName>
    </submittedName>
</protein>
<dbReference type="RefSeq" id="WP_072854422.1">
    <property type="nucleotide sequence ID" value="NZ_FQVI01000031.1"/>
</dbReference>
<keyword evidence="4" id="KW-1185">Reference proteome</keyword>
<dbReference type="InterPro" id="IPR019752">
    <property type="entry name" value="Pyrv/ketoisovalerate_OxRed_cat"/>
</dbReference>
<proteinExistence type="predicted"/>
<evidence type="ECO:0000259" key="2">
    <source>
        <dbReference type="Pfam" id="PF01558"/>
    </source>
</evidence>
<dbReference type="InterPro" id="IPR052554">
    <property type="entry name" value="2-oxoglutarate_synth_KorC"/>
</dbReference>
<reference evidence="3 4" key="1">
    <citation type="submission" date="2016-11" db="EMBL/GenBank/DDBJ databases">
        <authorList>
            <person name="Jaros S."/>
            <person name="Januszkiewicz K."/>
            <person name="Wedrychowicz H."/>
        </authorList>
    </citation>
    <scope>NUCLEOTIDE SEQUENCE [LARGE SCALE GENOMIC DNA]</scope>
    <source>
        <strain evidence="3 4">DSM 17459</strain>
    </source>
</reference>
<dbReference type="GO" id="GO:0016903">
    <property type="term" value="F:oxidoreductase activity, acting on the aldehyde or oxo group of donors"/>
    <property type="evidence" value="ECO:0007669"/>
    <property type="project" value="InterPro"/>
</dbReference>
<dbReference type="PANTHER" id="PTHR42730:SF1">
    <property type="entry name" value="2-OXOGLUTARATE SYNTHASE SUBUNIT KORC"/>
    <property type="match status" value="1"/>
</dbReference>